<evidence type="ECO:0000313" key="11">
    <source>
        <dbReference type="Proteomes" id="UP000266643"/>
    </source>
</evidence>
<gene>
    <name evidence="1" type="ORF">DYB25_013390</name>
    <name evidence="4" type="ORF">DYB26_003375</name>
    <name evidence="3" type="ORF">DYB30_008348</name>
    <name evidence="7" type="ORF">DYB31_005580</name>
    <name evidence="5" type="ORF">DYB35_000455</name>
    <name evidence="6" type="ORF">DYB37_003222</name>
    <name evidence="2" type="ORF">DYB38_008799</name>
</gene>
<dbReference type="EMBL" id="QUTE01010415">
    <property type="protein sequence ID" value="RHZ13838.1"/>
    <property type="molecule type" value="Genomic_DNA"/>
</dbReference>
<dbReference type="VEuPathDB" id="FungiDB:H257_13707"/>
<evidence type="ECO:0000313" key="5">
    <source>
        <dbReference type="EMBL" id="RHY98097.1"/>
    </source>
</evidence>
<accession>A0A397DYB9</accession>
<evidence type="ECO:0000313" key="7">
    <source>
        <dbReference type="EMBL" id="RHZ13838.1"/>
    </source>
</evidence>
<name>A0A397DYB9_APHAT</name>
<dbReference type="AlphaFoldDB" id="A0A397DYB9"/>
<evidence type="ECO:0000313" key="8">
    <source>
        <dbReference type="Proteomes" id="UP000265716"/>
    </source>
</evidence>
<dbReference type="EMBL" id="QUTD01003312">
    <property type="protein sequence ID" value="RHY73285.1"/>
    <property type="molecule type" value="Genomic_DNA"/>
</dbReference>
<dbReference type="EMBL" id="QUTG01001990">
    <property type="protein sequence ID" value="RHY98097.1"/>
    <property type="molecule type" value="Genomic_DNA"/>
</dbReference>
<evidence type="ECO:0000313" key="13">
    <source>
        <dbReference type="Proteomes" id="UP000285712"/>
    </source>
</evidence>
<dbReference type="Proteomes" id="UP000266239">
    <property type="component" value="Unassembled WGS sequence"/>
</dbReference>
<dbReference type="EMBL" id="QUTH01007909">
    <property type="protein sequence ID" value="RHZ03688.1"/>
    <property type="molecule type" value="Genomic_DNA"/>
</dbReference>
<proteinExistence type="predicted"/>
<evidence type="ECO:0000313" key="6">
    <source>
        <dbReference type="EMBL" id="RHZ03688.1"/>
    </source>
</evidence>
<evidence type="ECO:0000313" key="12">
    <source>
        <dbReference type="Proteomes" id="UP000285430"/>
    </source>
</evidence>
<evidence type="ECO:0000313" key="3">
    <source>
        <dbReference type="EMBL" id="RHY73285.1"/>
    </source>
</evidence>
<reference evidence="8 9" key="1">
    <citation type="submission" date="2018-08" db="EMBL/GenBank/DDBJ databases">
        <title>Aphanomyces genome sequencing and annotation.</title>
        <authorList>
            <person name="Minardi D."/>
            <person name="Oidtmann B."/>
            <person name="Van Der Giezen M."/>
            <person name="Studholme D.J."/>
        </authorList>
    </citation>
    <scope>NUCLEOTIDE SEQUENCE [LARGE SCALE GENOMIC DNA]</scope>
    <source>
        <strain evidence="7 9">197901</strain>
        <strain evidence="3 11">D2</strain>
        <strain evidence="6 12">Da</strain>
        <strain evidence="4 14">FDL457</strain>
        <strain evidence="2 8">SA</strain>
        <strain evidence="5 13">Sv</strain>
        <strain evidence="1 10">Yx</strain>
    </source>
</reference>
<organism evidence="3 11">
    <name type="scientific">Aphanomyces astaci</name>
    <name type="common">Crayfish plague agent</name>
    <dbReference type="NCBI Taxonomy" id="112090"/>
    <lineage>
        <taxon>Eukaryota</taxon>
        <taxon>Sar</taxon>
        <taxon>Stramenopiles</taxon>
        <taxon>Oomycota</taxon>
        <taxon>Saprolegniomycetes</taxon>
        <taxon>Saprolegniales</taxon>
        <taxon>Verrucalvaceae</taxon>
        <taxon>Aphanomyces</taxon>
    </lineage>
</organism>
<evidence type="ECO:0000313" key="4">
    <source>
        <dbReference type="EMBL" id="RHY88887.1"/>
    </source>
</evidence>
<dbReference type="Proteomes" id="UP000285430">
    <property type="component" value="Unassembled WGS sequence"/>
</dbReference>
<dbReference type="Proteomes" id="UP000266643">
    <property type="component" value="Unassembled WGS sequence"/>
</dbReference>
<dbReference type="Proteomes" id="UP000265716">
    <property type="component" value="Unassembled WGS sequence"/>
</dbReference>
<dbReference type="EMBL" id="QUTC01002773">
    <property type="protein sequence ID" value="RHY72925.1"/>
    <property type="molecule type" value="Genomic_DNA"/>
</dbReference>
<protein>
    <submittedName>
        <fullName evidence="3">Uncharacterized protein</fullName>
    </submittedName>
</protein>
<dbReference type="Proteomes" id="UP000285712">
    <property type="component" value="Unassembled WGS sequence"/>
</dbReference>
<comment type="caution">
    <text evidence="3">The sequence shown here is derived from an EMBL/GenBank/DDBJ whole genome shotgun (WGS) entry which is preliminary data.</text>
</comment>
<sequence>MTATTTTEVQCKYAYKECNNVRTYKRDGGLHRLCEYHRSKANALQKIYATKRRGELRAQKRQLLAEKLVVKAEPLALTFVHEWTTHGSSFTDFTVGDLDDIDWCSILPETDELEPIECLTDIEALSDEECSYLSRVL</sequence>
<dbReference type="EMBL" id="QUTF01022711">
    <property type="protein sequence ID" value="RHY88887.1"/>
    <property type="molecule type" value="Genomic_DNA"/>
</dbReference>
<dbReference type="EMBL" id="QUTA01012386">
    <property type="protein sequence ID" value="RHX97734.1"/>
    <property type="molecule type" value="Genomic_DNA"/>
</dbReference>
<evidence type="ECO:0000313" key="10">
    <source>
        <dbReference type="Proteomes" id="UP000266239"/>
    </source>
</evidence>
<evidence type="ECO:0000313" key="2">
    <source>
        <dbReference type="EMBL" id="RHY72925.1"/>
    </source>
</evidence>
<evidence type="ECO:0000313" key="9">
    <source>
        <dbReference type="Proteomes" id="UP000266196"/>
    </source>
</evidence>
<evidence type="ECO:0000313" key="1">
    <source>
        <dbReference type="EMBL" id="RHX97734.1"/>
    </source>
</evidence>
<dbReference type="Proteomes" id="UP000266196">
    <property type="component" value="Unassembled WGS sequence"/>
</dbReference>
<dbReference type="Proteomes" id="UP000286510">
    <property type="component" value="Unassembled WGS sequence"/>
</dbReference>
<evidence type="ECO:0000313" key="14">
    <source>
        <dbReference type="Proteomes" id="UP000286510"/>
    </source>
</evidence>